<evidence type="ECO:0000256" key="4">
    <source>
        <dbReference type="ARBA" id="ARBA00022989"/>
    </source>
</evidence>
<keyword evidence="9" id="KW-1185">Reference proteome</keyword>
<reference evidence="8 9" key="1">
    <citation type="submission" date="2019-09" db="EMBL/GenBank/DDBJ databases">
        <title>Draft genome of the ectomycorrhizal ascomycete Sphaerosporella brunnea.</title>
        <authorList>
            <consortium name="DOE Joint Genome Institute"/>
            <person name="Benucci G.M."/>
            <person name="Marozzi G."/>
            <person name="Antonielli L."/>
            <person name="Sanchez S."/>
            <person name="Marco P."/>
            <person name="Wang X."/>
            <person name="Falini L.B."/>
            <person name="Barry K."/>
            <person name="Haridas S."/>
            <person name="Lipzen A."/>
            <person name="Labutti K."/>
            <person name="Grigoriev I.V."/>
            <person name="Murat C."/>
            <person name="Martin F."/>
            <person name="Albertini E."/>
            <person name="Donnini D."/>
            <person name="Bonito G."/>
        </authorList>
    </citation>
    <scope>NUCLEOTIDE SEQUENCE [LARGE SCALE GENOMIC DNA]</scope>
    <source>
        <strain evidence="8 9">Sb_GMNB300</strain>
    </source>
</reference>
<dbReference type="GO" id="GO:0016020">
    <property type="term" value="C:membrane"/>
    <property type="evidence" value="ECO:0007669"/>
    <property type="project" value="UniProtKB-SubCell"/>
</dbReference>
<dbReference type="EMBL" id="VXIS01000017">
    <property type="protein sequence ID" value="KAA8913125.1"/>
    <property type="molecule type" value="Genomic_DNA"/>
</dbReference>
<comment type="subcellular location">
    <subcellularLocation>
        <location evidence="1">Membrane</location>
        <topology evidence="1">Multi-pass membrane protein</topology>
    </subcellularLocation>
</comment>
<evidence type="ECO:0000256" key="5">
    <source>
        <dbReference type="ARBA" id="ARBA00023136"/>
    </source>
</evidence>
<gene>
    <name evidence="8" type="ORF">FN846DRAFT_930929</name>
</gene>
<sequence>MSAPQRQGAQAQEAPSFMDNIRPAVNGILIFFAVQSAFKLFTGNQQSATQVDKATGAILSAPPAGSFENRYYQNDVQNYLYQPDKISPIWPEGTGMDMSIYVSESLILPPLSSPEMQEKKVFDEKNIKLGDWDEKRSVAVDYHFSESVQHNGSLFAHIFVAKHGAEMDPAAPGYDRSQSYIVTRLLTRYFPKKKVVKTKKLIGASDEEEEQQEEIPATTPDGKPIITSYWHSNLTLNIVDGGVMSWPTLPSPLKQYVTLERTGAREETGRNGWYYPIIFPNEFWLLRDHMVELNSTVKSLPLYIEVSPASWWKFQVIASMDFSFKQSTANPNTALGQTASTGAELEEFKRVLIETNIWLLGTTAVVSLLHTIFEMLAFKNDISHWRNKKDNVGVSVRTILANVFMQLIIFLYLLDNSDGTSWMILFGQGFGILLEAWKITRMVDVKVITTAPGSVFPYKIVFEDKHKLSQLEQETKEYDEEAFRYLYWVAIPLLVAYAIYSLLYDTHKSWYSFIITTLVGSVYAYGFLMMVPSLYINYKLKSVAHMPRKTMIYKLLNTFIDDLFAFTIKMPTLHRLATLRDDVIYFIALYQSWIYRVDHRRINEFGQGGEGVEEGEEKKEEAADEEPKPEPEVVEASGAEKKKKATKRR</sequence>
<dbReference type="Pfam" id="PF05602">
    <property type="entry name" value="CLPTM1"/>
    <property type="match status" value="1"/>
</dbReference>
<dbReference type="PANTHER" id="PTHR21347">
    <property type="entry name" value="CLEFT LIP AND PALATE ASSOCIATED TRANSMEMBRANE PROTEIN-RELATED"/>
    <property type="match status" value="1"/>
</dbReference>
<feature type="region of interest" description="Disordered" evidence="6">
    <location>
        <begin position="606"/>
        <end position="649"/>
    </location>
</feature>
<dbReference type="GO" id="GO:0012505">
    <property type="term" value="C:endomembrane system"/>
    <property type="evidence" value="ECO:0007669"/>
    <property type="project" value="TreeGrafter"/>
</dbReference>
<feature type="transmembrane region" description="Helical" evidence="7">
    <location>
        <begin position="485"/>
        <end position="504"/>
    </location>
</feature>
<dbReference type="AlphaFoldDB" id="A0A5J5F8G5"/>
<evidence type="ECO:0000256" key="2">
    <source>
        <dbReference type="ARBA" id="ARBA00009310"/>
    </source>
</evidence>
<feature type="transmembrane region" description="Helical" evidence="7">
    <location>
        <begin position="510"/>
        <end position="538"/>
    </location>
</feature>
<dbReference type="PANTHER" id="PTHR21347:SF0">
    <property type="entry name" value="LIPID SCRAMBLASE CLPTM1L"/>
    <property type="match status" value="1"/>
</dbReference>
<evidence type="ECO:0000313" key="9">
    <source>
        <dbReference type="Proteomes" id="UP000326924"/>
    </source>
</evidence>
<feature type="compositionally biased region" description="Basic and acidic residues" evidence="6">
    <location>
        <begin position="616"/>
        <end position="631"/>
    </location>
</feature>
<evidence type="ECO:0000313" key="8">
    <source>
        <dbReference type="EMBL" id="KAA8913125.1"/>
    </source>
</evidence>
<accession>A0A5J5F8G5</accession>
<keyword evidence="5 7" id="KW-0472">Membrane</keyword>
<comment type="caution">
    <text evidence="8">The sequence shown here is derived from an EMBL/GenBank/DDBJ whole genome shotgun (WGS) entry which is preliminary data.</text>
</comment>
<keyword evidence="3 7" id="KW-0812">Transmembrane</keyword>
<dbReference type="OrthoDB" id="378564at2759"/>
<feature type="transmembrane region" description="Helical" evidence="7">
    <location>
        <begin position="420"/>
        <end position="437"/>
    </location>
</feature>
<evidence type="ECO:0000256" key="6">
    <source>
        <dbReference type="SAM" id="MobiDB-lite"/>
    </source>
</evidence>
<dbReference type="InterPro" id="IPR008429">
    <property type="entry name" value="CLPTM1"/>
</dbReference>
<evidence type="ECO:0000256" key="1">
    <source>
        <dbReference type="ARBA" id="ARBA00004141"/>
    </source>
</evidence>
<name>A0A5J5F8G5_9PEZI</name>
<comment type="similarity">
    <text evidence="2">Belongs to the CLPTM1 family.</text>
</comment>
<dbReference type="InParanoid" id="A0A5J5F8G5"/>
<keyword evidence="4 7" id="KW-1133">Transmembrane helix</keyword>
<feature type="transmembrane region" description="Helical" evidence="7">
    <location>
        <begin position="394"/>
        <end position="414"/>
    </location>
</feature>
<proteinExistence type="inferred from homology"/>
<protein>
    <submittedName>
        <fullName evidence="8">Cleft lip and palate transmembrane protein 1-domain-containing protein</fullName>
    </submittedName>
</protein>
<evidence type="ECO:0000256" key="3">
    <source>
        <dbReference type="ARBA" id="ARBA00022692"/>
    </source>
</evidence>
<feature type="transmembrane region" description="Helical" evidence="7">
    <location>
        <begin position="357"/>
        <end position="373"/>
    </location>
</feature>
<dbReference type="Proteomes" id="UP000326924">
    <property type="component" value="Unassembled WGS sequence"/>
</dbReference>
<organism evidence="8 9">
    <name type="scientific">Sphaerosporella brunnea</name>
    <dbReference type="NCBI Taxonomy" id="1250544"/>
    <lineage>
        <taxon>Eukaryota</taxon>
        <taxon>Fungi</taxon>
        <taxon>Dikarya</taxon>
        <taxon>Ascomycota</taxon>
        <taxon>Pezizomycotina</taxon>
        <taxon>Pezizomycetes</taxon>
        <taxon>Pezizales</taxon>
        <taxon>Pyronemataceae</taxon>
        <taxon>Sphaerosporella</taxon>
    </lineage>
</organism>
<evidence type="ECO:0000256" key="7">
    <source>
        <dbReference type="SAM" id="Phobius"/>
    </source>
</evidence>